<sequence length="117" mass="13473">MHKNKTPEEIVQQQLLCYNSQDLAGFVSTYAEDVLIMEHPSGNVLVSGKKALTERYAKMFQENPNNHCVIKDRICYSNYVIDREEITGRDNRGAFEALAIYEVNDQVISKVWFLEAK</sequence>
<keyword evidence="3" id="KW-1185">Reference proteome</keyword>
<dbReference type="RefSeq" id="WP_003390076.1">
    <property type="nucleotide sequence ID" value="NZ_APBN01000009.1"/>
</dbReference>
<name>M8DCX8_9BACL</name>
<dbReference type="AlphaFoldDB" id="M8DCX8"/>
<dbReference type="EMBL" id="APBN01000009">
    <property type="protein sequence ID" value="EMT51242.1"/>
    <property type="molecule type" value="Genomic_DNA"/>
</dbReference>
<evidence type="ECO:0000259" key="1">
    <source>
        <dbReference type="Pfam" id="PF12680"/>
    </source>
</evidence>
<dbReference type="STRING" id="1300222.I532_18517"/>
<protein>
    <submittedName>
        <fullName evidence="2">Amidohydrolase</fullName>
    </submittedName>
</protein>
<dbReference type="InterPro" id="IPR037401">
    <property type="entry name" value="SnoaL-like"/>
</dbReference>
<evidence type="ECO:0000313" key="3">
    <source>
        <dbReference type="Proteomes" id="UP000012081"/>
    </source>
</evidence>
<dbReference type="PIRSF" id="PIRSF030561">
    <property type="entry name" value="UCP030561"/>
    <property type="match status" value="1"/>
</dbReference>
<keyword evidence="2" id="KW-0378">Hydrolase</keyword>
<dbReference type="InterPro" id="IPR032710">
    <property type="entry name" value="NTF2-like_dom_sf"/>
</dbReference>
<dbReference type="Gene3D" id="3.10.450.50">
    <property type="match status" value="1"/>
</dbReference>
<gene>
    <name evidence="2" type="ORF">I532_18517</name>
</gene>
<accession>M8DCX8</accession>
<dbReference type="OrthoDB" id="9797498at2"/>
<dbReference type="InterPro" id="IPR008317">
    <property type="entry name" value="UCP030561"/>
</dbReference>
<dbReference type="GeneID" id="89497927"/>
<dbReference type="SUPFAM" id="SSF54427">
    <property type="entry name" value="NTF2-like"/>
    <property type="match status" value="1"/>
</dbReference>
<organism evidence="2 3">
    <name type="scientific">Brevibacillus borstelensis AK1</name>
    <dbReference type="NCBI Taxonomy" id="1300222"/>
    <lineage>
        <taxon>Bacteria</taxon>
        <taxon>Bacillati</taxon>
        <taxon>Bacillota</taxon>
        <taxon>Bacilli</taxon>
        <taxon>Bacillales</taxon>
        <taxon>Paenibacillaceae</taxon>
        <taxon>Brevibacillus</taxon>
    </lineage>
</organism>
<feature type="domain" description="SnoaL-like" evidence="1">
    <location>
        <begin position="12"/>
        <end position="108"/>
    </location>
</feature>
<reference evidence="2 3" key="1">
    <citation type="submission" date="2013-03" db="EMBL/GenBank/DDBJ databases">
        <title>Assembly of a new bacterial strain Brevibacillus borstelensis AK1.</title>
        <authorList>
            <person name="Rajan I."/>
            <person name="PoliReddy D."/>
            <person name="Sugumar T."/>
            <person name="Rathinam K."/>
            <person name="Alqarawi S."/>
            <person name="Khalil A.B."/>
            <person name="Sivakumar N."/>
        </authorList>
    </citation>
    <scope>NUCLEOTIDE SEQUENCE [LARGE SCALE GENOMIC DNA]</scope>
    <source>
        <strain evidence="2 3">AK1</strain>
    </source>
</reference>
<dbReference type="GO" id="GO:0016787">
    <property type="term" value="F:hydrolase activity"/>
    <property type="evidence" value="ECO:0007669"/>
    <property type="project" value="UniProtKB-KW"/>
</dbReference>
<evidence type="ECO:0000313" key="2">
    <source>
        <dbReference type="EMBL" id="EMT51242.1"/>
    </source>
</evidence>
<dbReference type="Pfam" id="PF12680">
    <property type="entry name" value="SnoaL_2"/>
    <property type="match status" value="1"/>
</dbReference>
<comment type="caution">
    <text evidence="2">The sequence shown here is derived from an EMBL/GenBank/DDBJ whole genome shotgun (WGS) entry which is preliminary data.</text>
</comment>
<dbReference type="Proteomes" id="UP000012081">
    <property type="component" value="Unassembled WGS sequence"/>
</dbReference>
<dbReference type="PATRIC" id="fig|1300222.3.peg.3886"/>
<proteinExistence type="predicted"/>